<feature type="compositionally biased region" description="Polar residues" evidence="1">
    <location>
        <begin position="1"/>
        <end position="14"/>
    </location>
</feature>
<comment type="caution">
    <text evidence="2">The sequence shown here is derived from an EMBL/GenBank/DDBJ whole genome shotgun (WGS) entry which is preliminary data.</text>
</comment>
<evidence type="ECO:0000256" key="1">
    <source>
        <dbReference type="SAM" id="MobiDB-lite"/>
    </source>
</evidence>
<dbReference type="Proteomes" id="UP000663873">
    <property type="component" value="Unassembled WGS sequence"/>
</dbReference>
<evidence type="ECO:0000313" key="3">
    <source>
        <dbReference type="Proteomes" id="UP000663873"/>
    </source>
</evidence>
<evidence type="ECO:0000313" key="2">
    <source>
        <dbReference type="EMBL" id="CAF4942566.1"/>
    </source>
</evidence>
<keyword evidence="3" id="KW-1185">Reference proteome</keyword>
<sequence>SPLSNSIETFQPASKQMAPSVKSSNKVTSLCQDPQFDAIITIDDDTYIFKGIKIIK</sequence>
<reference evidence="2" key="1">
    <citation type="submission" date="2021-02" db="EMBL/GenBank/DDBJ databases">
        <authorList>
            <person name="Nowell W R."/>
        </authorList>
    </citation>
    <scope>NUCLEOTIDE SEQUENCE</scope>
</reference>
<dbReference type="EMBL" id="CAJOBP010089643">
    <property type="protein sequence ID" value="CAF4942566.1"/>
    <property type="molecule type" value="Genomic_DNA"/>
</dbReference>
<feature type="non-terminal residue" evidence="2">
    <location>
        <position position="1"/>
    </location>
</feature>
<proteinExistence type="predicted"/>
<name>A0A821XFX4_9BILA</name>
<dbReference type="AlphaFoldDB" id="A0A821XFX4"/>
<gene>
    <name evidence="2" type="ORF">UJA718_LOCUS47391</name>
</gene>
<accession>A0A821XFX4</accession>
<organism evidence="2 3">
    <name type="scientific">Rotaria socialis</name>
    <dbReference type="NCBI Taxonomy" id="392032"/>
    <lineage>
        <taxon>Eukaryota</taxon>
        <taxon>Metazoa</taxon>
        <taxon>Spiralia</taxon>
        <taxon>Gnathifera</taxon>
        <taxon>Rotifera</taxon>
        <taxon>Eurotatoria</taxon>
        <taxon>Bdelloidea</taxon>
        <taxon>Philodinida</taxon>
        <taxon>Philodinidae</taxon>
        <taxon>Rotaria</taxon>
    </lineage>
</organism>
<protein>
    <submittedName>
        <fullName evidence="2">Uncharacterized protein</fullName>
    </submittedName>
</protein>
<feature type="region of interest" description="Disordered" evidence="1">
    <location>
        <begin position="1"/>
        <end position="24"/>
    </location>
</feature>